<name>A0A841FKS7_9ACTN</name>
<proteinExistence type="predicted"/>
<keyword evidence="1" id="KW-0472">Membrane</keyword>
<accession>A0A841FKS7</accession>
<sequence>MRAPTNHAPALRLSPHARPGTKAFLTVVLPALIAGAVALADIAYRTLLPAPGPPTTASPASSTTSSWDSLIVAAAGCAALLAVLRRNASRRGPS</sequence>
<comment type="caution">
    <text evidence="2">The sequence shown here is derived from an EMBL/GenBank/DDBJ whole genome shotgun (WGS) entry which is preliminary data.</text>
</comment>
<evidence type="ECO:0000256" key="1">
    <source>
        <dbReference type="SAM" id="Phobius"/>
    </source>
</evidence>
<feature type="transmembrane region" description="Helical" evidence="1">
    <location>
        <begin position="21"/>
        <end position="44"/>
    </location>
</feature>
<evidence type="ECO:0000313" key="2">
    <source>
        <dbReference type="EMBL" id="MBB6036766.1"/>
    </source>
</evidence>
<keyword evidence="3" id="KW-1185">Reference proteome</keyword>
<reference evidence="2 3" key="1">
    <citation type="submission" date="2020-08" db="EMBL/GenBank/DDBJ databases">
        <title>Genomic Encyclopedia of Type Strains, Phase IV (KMG-IV): sequencing the most valuable type-strain genomes for metagenomic binning, comparative biology and taxonomic classification.</title>
        <authorList>
            <person name="Goeker M."/>
        </authorList>
    </citation>
    <scope>NUCLEOTIDE SEQUENCE [LARGE SCALE GENOMIC DNA]</scope>
    <source>
        <strain evidence="2 3">YIM 65646</strain>
    </source>
</reference>
<feature type="transmembrane region" description="Helical" evidence="1">
    <location>
        <begin position="64"/>
        <end position="84"/>
    </location>
</feature>
<keyword evidence="1" id="KW-0812">Transmembrane</keyword>
<dbReference type="Proteomes" id="UP000548476">
    <property type="component" value="Unassembled WGS sequence"/>
</dbReference>
<gene>
    <name evidence="2" type="ORF">HNR73_004639</name>
</gene>
<keyword evidence="1" id="KW-1133">Transmembrane helix</keyword>
<dbReference type="AlphaFoldDB" id="A0A841FKS7"/>
<evidence type="ECO:0000313" key="3">
    <source>
        <dbReference type="Proteomes" id="UP000548476"/>
    </source>
</evidence>
<dbReference type="RefSeq" id="WP_184789608.1">
    <property type="nucleotide sequence ID" value="NZ_BONT01000058.1"/>
</dbReference>
<protein>
    <submittedName>
        <fullName evidence="2">Uncharacterized protein</fullName>
    </submittedName>
</protein>
<dbReference type="EMBL" id="JACHGT010000010">
    <property type="protein sequence ID" value="MBB6036766.1"/>
    <property type="molecule type" value="Genomic_DNA"/>
</dbReference>
<organism evidence="2 3">
    <name type="scientific">Phytomonospora endophytica</name>
    <dbReference type="NCBI Taxonomy" id="714109"/>
    <lineage>
        <taxon>Bacteria</taxon>
        <taxon>Bacillati</taxon>
        <taxon>Actinomycetota</taxon>
        <taxon>Actinomycetes</taxon>
        <taxon>Micromonosporales</taxon>
        <taxon>Micromonosporaceae</taxon>
        <taxon>Phytomonospora</taxon>
    </lineage>
</organism>